<organism evidence="1 2">
    <name type="scientific">Ixodes persulcatus</name>
    <name type="common">Taiga tick</name>
    <dbReference type="NCBI Taxonomy" id="34615"/>
    <lineage>
        <taxon>Eukaryota</taxon>
        <taxon>Metazoa</taxon>
        <taxon>Ecdysozoa</taxon>
        <taxon>Arthropoda</taxon>
        <taxon>Chelicerata</taxon>
        <taxon>Arachnida</taxon>
        <taxon>Acari</taxon>
        <taxon>Parasitiformes</taxon>
        <taxon>Ixodida</taxon>
        <taxon>Ixodoidea</taxon>
        <taxon>Ixodidae</taxon>
        <taxon>Ixodinae</taxon>
        <taxon>Ixodes</taxon>
    </lineage>
</organism>
<keyword evidence="2" id="KW-1185">Reference proteome</keyword>
<gene>
    <name evidence="1" type="ORF">HPB47_016278</name>
</gene>
<name>A0AC60QRC7_IXOPE</name>
<protein>
    <submittedName>
        <fullName evidence="1">Uncharacterized protein</fullName>
    </submittedName>
</protein>
<evidence type="ECO:0000313" key="1">
    <source>
        <dbReference type="EMBL" id="KAG0440429.1"/>
    </source>
</evidence>
<evidence type="ECO:0000313" key="2">
    <source>
        <dbReference type="Proteomes" id="UP000805193"/>
    </source>
</evidence>
<dbReference type="Proteomes" id="UP000805193">
    <property type="component" value="Unassembled WGS sequence"/>
</dbReference>
<sequence length="167" mass="18295">MVGKLPGTVKESLVRGHQFVDAKIRNVLSAAIVEFHEGDLLFKLKEKWWKTRNPPDPASLGKCQLYANASSSASNSEMSLSSVGGVFIVLFVGCLAGAVIGIGEFVWELQKIPYGERESIIAEMFHACKLVVTCRGRKFSPISPSLEPLWMRCSTAVHSAVIDEELT</sequence>
<reference evidence="1 2" key="1">
    <citation type="journal article" date="2020" name="Cell">
        <title>Large-Scale Comparative Analyses of Tick Genomes Elucidate Their Genetic Diversity and Vector Capacities.</title>
        <authorList>
            <consortium name="Tick Genome and Microbiome Consortium (TIGMIC)"/>
            <person name="Jia N."/>
            <person name="Wang J."/>
            <person name="Shi W."/>
            <person name="Du L."/>
            <person name="Sun Y."/>
            <person name="Zhan W."/>
            <person name="Jiang J.F."/>
            <person name="Wang Q."/>
            <person name="Zhang B."/>
            <person name="Ji P."/>
            <person name="Bell-Sakyi L."/>
            <person name="Cui X.M."/>
            <person name="Yuan T.T."/>
            <person name="Jiang B.G."/>
            <person name="Yang W.F."/>
            <person name="Lam T.T."/>
            <person name="Chang Q.C."/>
            <person name="Ding S.J."/>
            <person name="Wang X.J."/>
            <person name="Zhu J.G."/>
            <person name="Ruan X.D."/>
            <person name="Zhao L."/>
            <person name="Wei J.T."/>
            <person name="Ye R.Z."/>
            <person name="Que T.C."/>
            <person name="Du C.H."/>
            <person name="Zhou Y.H."/>
            <person name="Cheng J.X."/>
            <person name="Dai P.F."/>
            <person name="Guo W.B."/>
            <person name="Han X.H."/>
            <person name="Huang E.J."/>
            <person name="Li L.F."/>
            <person name="Wei W."/>
            <person name="Gao Y.C."/>
            <person name="Liu J.Z."/>
            <person name="Shao H.Z."/>
            <person name="Wang X."/>
            <person name="Wang C.C."/>
            <person name="Yang T.C."/>
            <person name="Huo Q.B."/>
            <person name="Li W."/>
            <person name="Chen H.Y."/>
            <person name="Chen S.E."/>
            <person name="Zhou L.G."/>
            <person name="Ni X.B."/>
            <person name="Tian J.H."/>
            <person name="Sheng Y."/>
            <person name="Liu T."/>
            <person name="Pan Y.S."/>
            <person name="Xia L.Y."/>
            <person name="Li J."/>
            <person name="Zhao F."/>
            <person name="Cao W.C."/>
        </authorList>
    </citation>
    <scope>NUCLEOTIDE SEQUENCE [LARGE SCALE GENOMIC DNA]</scope>
    <source>
        <strain evidence="1">Iper-2018</strain>
    </source>
</reference>
<proteinExistence type="predicted"/>
<comment type="caution">
    <text evidence="1">The sequence shown here is derived from an EMBL/GenBank/DDBJ whole genome shotgun (WGS) entry which is preliminary data.</text>
</comment>
<dbReference type="EMBL" id="JABSTQ010004989">
    <property type="protein sequence ID" value="KAG0440429.1"/>
    <property type="molecule type" value="Genomic_DNA"/>
</dbReference>
<accession>A0AC60QRC7</accession>